<accession>A0A1I7WB30</accession>
<keyword evidence="1" id="KW-1185">Reference proteome</keyword>
<proteinExistence type="predicted"/>
<sequence length="74" mass="8764">MEFTICVHLFYRDQQRNHRQSSRTTSEELDDGLVGRMVYHLHAAERLLSRILRIHKSIKTDKIIELEKPISICS</sequence>
<protein>
    <submittedName>
        <fullName evidence="2">Uncharacterized protein</fullName>
    </submittedName>
</protein>
<evidence type="ECO:0000313" key="2">
    <source>
        <dbReference type="WBParaSite" id="Hba_01877"/>
    </source>
</evidence>
<dbReference type="AlphaFoldDB" id="A0A1I7WB30"/>
<evidence type="ECO:0000313" key="1">
    <source>
        <dbReference type="Proteomes" id="UP000095283"/>
    </source>
</evidence>
<dbReference type="Proteomes" id="UP000095283">
    <property type="component" value="Unplaced"/>
</dbReference>
<reference evidence="2" key="1">
    <citation type="submission" date="2016-11" db="UniProtKB">
        <authorList>
            <consortium name="WormBaseParasite"/>
        </authorList>
    </citation>
    <scope>IDENTIFICATION</scope>
</reference>
<name>A0A1I7WB30_HETBA</name>
<dbReference type="WBParaSite" id="Hba_01877">
    <property type="protein sequence ID" value="Hba_01877"/>
    <property type="gene ID" value="Hba_01877"/>
</dbReference>
<organism evidence="1 2">
    <name type="scientific">Heterorhabditis bacteriophora</name>
    <name type="common">Entomopathogenic nematode worm</name>
    <dbReference type="NCBI Taxonomy" id="37862"/>
    <lineage>
        <taxon>Eukaryota</taxon>
        <taxon>Metazoa</taxon>
        <taxon>Ecdysozoa</taxon>
        <taxon>Nematoda</taxon>
        <taxon>Chromadorea</taxon>
        <taxon>Rhabditida</taxon>
        <taxon>Rhabditina</taxon>
        <taxon>Rhabditomorpha</taxon>
        <taxon>Strongyloidea</taxon>
        <taxon>Heterorhabditidae</taxon>
        <taxon>Heterorhabditis</taxon>
    </lineage>
</organism>